<keyword evidence="2" id="KW-1185">Reference proteome</keyword>
<protein>
    <submittedName>
        <fullName evidence="1">Uncharacterized protein</fullName>
    </submittedName>
</protein>
<dbReference type="Proteomes" id="UP001157946">
    <property type="component" value="Unassembled WGS sequence"/>
</dbReference>
<gene>
    <name evidence="1" type="ORF">SAMN06265361_106172</name>
</gene>
<dbReference type="InterPro" id="IPR036390">
    <property type="entry name" value="WH_DNA-bd_sf"/>
</dbReference>
<sequence>MKVQPYQAKLDQLTPRERQTYFELVRLAAPEEMIHPEYQVLIPKGACIISYRQLEKYLDLTRSTIRRALVRLADRDFIELTHLGQLKGKDGLHYRTMVKIKRYEPLPTHTEVSDQEPSPVVGLIKLECDHLTQRFDSLQTYLAQNRTRLTPTERAQLDQIIAAYQAALNVVGGNKESFRR</sequence>
<accession>A0AA45WRB7</accession>
<organism evidence="1 2">
    <name type="scientific">Laceyella tengchongensis</name>
    <dbReference type="NCBI Taxonomy" id="574699"/>
    <lineage>
        <taxon>Bacteria</taxon>
        <taxon>Bacillati</taxon>
        <taxon>Bacillota</taxon>
        <taxon>Bacilli</taxon>
        <taxon>Bacillales</taxon>
        <taxon>Thermoactinomycetaceae</taxon>
        <taxon>Laceyella</taxon>
    </lineage>
</organism>
<comment type="caution">
    <text evidence="1">The sequence shown here is derived from an EMBL/GenBank/DDBJ whole genome shotgun (WGS) entry which is preliminary data.</text>
</comment>
<reference evidence="1" key="1">
    <citation type="submission" date="2017-05" db="EMBL/GenBank/DDBJ databases">
        <authorList>
            <person name="Varghese N."/>
            <person name="Submissions S."/>
        </authorList>
    </citation>
    <scope>NUCLEOTIDE SEQUENCE</scope>
    <source>
        <strain evidence="1">DSM 45262</strain>
    </source>
</reference>
<name>A0AA45WRB7_9BACL</name>
<evidence type="ECO:0000313" key="2">
    <source>
        <dbReference type="Proteomes" id="UP001157946"/>
    </source>
</evidence>
<dbReference type="AlphaFoldDB" id="A0AA45WRB7"/>
<dbReference type="EMBL" id="FXTU01000006">
    <property type="protein sequence ID" value="SMP29465.1"/>
    <property type="molecule type" value="Genomic_DNA"/>
</dbReference>
<evidence type="ECO:0000313" key="1">
    <source>
        <dbReference type="EMBL" id="SMP29465.1"/>
    </source>
</evidence>
<dbReference type="SUPFAM" id="SSF46785">
    <property type="entry name" value="Winged helix' DNA-binding domain"/>
    <property type="match status" value="1"/>
</dbReference>
<proteinExistence type="predicted"/>
<dbReference type="RefSeq" id="WP_284724525.1">
    <property type="nucleotide sequence ID" value="NZ_FXTU01000006.1"/>
</dbReference>